<dbReference type="EMBL" id="JASPKY010000441">
    <property type="protein sequence ID" value="KAK9696816.1"/>
    <property type="molecule type" value="Genomic_DNA"/>
</dbReference>
<evidence type="ECO:0000256" key="1">
    <source>
        <dbReference type="SAM" id="MobiDB-lite"/>
    </source>
</evidence>
<dbReference type="AlphaFoldDB" id="A0AAW1J2E3"/>
<comment type="caution">
    <text evidence="2">The sequence shown here is derived from an EMBL/GenBank/DDBJ whole genome shotgun (WGS) entry which is preliminary data.</text>
</comment>
<dbReference type="Proteomes" id="UP001458880">
    <property type="component" value="Unassembled WGS sequence"/>
</dbReference>
<evidence type="ECO:0000313" key="3">
    <source>
        <dbReference type="Proteomes" id="UP001458880"/>
    </source>
</evidence>
<accession>A0AAW1J2E3</accession>
<organism evidence="2 3">
    <name type="scientific">Popillia japonica</name>
    <name type="common">Japanese beetle</name>
    <dbReference type="NCBI Taxonomy" id="7064"/>
    <lineage>
        <taxon>Eukaryota</taxon>
        <taxon>Metazoa</taxon>
        <taxon>Ecdysozoa</taxon>
        <taxon>Arthropoda</taxon>
        <taxon>Hexapoda</taxon>
        <taxon>Insecta</taxon>
        <taxon>Pterygota</taxon>
        <taxon>Neoptera</taxon>
        <taxon>Endopterygota</taxon>
        <taxon>Coleoptera</taxon>
        <taxon>Polyphaga</taxon>
        <taxon>Scarabaeiformia</taxon>
        <taxon>Scarabaeidae</taxon>
        <taxon>Rutelinae</taxon>
        <taxon>Popillia</taxon>
    </lineage>
</organism>
<sequence>MNAISRFTAGGIIPLDRSQVLKRMPDLMTEYRKEVWSIKFKETLRSRPITTKALADEAEEPMNVDDLQSQELLLVSDKENVEESNEIESETKLIEQVTNPYPTSRPIK</sequence>
<name>A0AAW1J2E3_POPJA</name>
<protein>
    <submittedName>
        <fullName evidence="2">Uncharacterized protein</fullName>
    </submittedName>
</protein>
<feature type="region of interest" description="Disordered" evidence="1">
    <location>
        <begin position="78"/>
        <end position="108"/>
    </location>
</feature>
<gene>
    <name evidence="2" type="ORF">QE152_g31345</name>
</gene>
<evidence type="ECO:0000313" key="2">
    <source>
        <dbReference type="EMBL" id="KAK9696816.1"/>
    </source>
</evidence>
<reference evidence="2 3" key="1">
    <citation type="journal article" date="2024" name="BMC Genomics">
        <title>De novo assembly and annotation of Popillia japonica's genome with initial clues to its potential as an invasive pest.</title>
        <authorList>
            <person name="Cucini C."/>
            <person name="Boschi S."/>
            <person name="Funari R."/>
            <person name="Cardaioli E."/>
            <person name="Iannotti N."/>
            <person name="Marturano G."/>
            <person name="Paoli F."/>
            <person name="Bruttini M."/>
            <person name="Carapelli A."/>
            <person name="Frati F."/>
            <person name="Nardi F."/>
        </authorList>
    </citation>
    <scope>NUCLEOTIDE SEQUENCE [LARGE SCALE GENOMIC DNA]</scope>
    <source>
        <strain evidence="2">DMR45628</strain>
    </source>
</reference>
<proteinExistence type="predicted"/>
<keyword evidence="3" id="KW-1185">Reference proteome</keyword>